<dbReference type="AlphaFoldDB" id="A0AAN8YD06"/>
<sequence length="82" mass="9443">MVAQGIAYFQQCNMIESDAANVPSEGQIYKDKKILKSVIENYAIQKKLQFKVNRSSASSYYSISINRHINLCYMLQCIPFQK</sequence>
<dbReference type="EMBL" id="JBANQN010000006">
    <property type="protein sequence ID" value="KAK6787992.1"/>
    <property type="molecule type" value="Genomic_DNA"/>
</dbReference>
<organism evidence="1 2">
    <name type="scientific">Solanum bulbocastanum</name>
    <name type="common">Wild potato</name>
    <dbReference type="NCBI Taxonomy" id="147425"/>
    <lineage>
        <taxon>Eukaryota</taxon>
        <taxon>Viridiplantae</taxon>
        <taxon>Streptophyta</taxon>
        <taxon>Embryophyta</taxon>
        <taxon>Tracheophyta</taxon>
        <taxon>Spermatophyta</taxon>
        <taxon>Magnoliopsida</taxon>
        <taxon>eudicotyledons</taxon>
        <taxon>Gunneridae</taxon>
        <taxon>Pentapetalae</taxon>
        <taxon>asterids</taxon>
        <taxon>lamiids</taxon>
        <taxon>Solanales</taxon>
        <taxon>Solanaceae</taxon>
        <taxon>Solanoideae</taxon>
        <taxon>Solaneae</taxon>
        <taxon>Solanum</taxon>
    </lineage>
</organism>
<protein>
    <submittedName>
        <fullName evidence="1">Uncharacterized protein</fullName>
    </submittedName>
</protein>
<dbReference type="Proteomes" id="UP001371456">
    <property type="component" value="Unassembled WGS sequence"/>
</dbReference>
<reference evidence="1 2" key="1">
    <citation type="submission" date="2024-02" db="EMBL/GenBank/DDBJ databases">
        <title>de novo genome assembly of Solanum bulbocastanum strain 11H21.</title>
        <authorList>
            <person name="Hosaka A.J."/>
        </authorList>
    </citation>
    <scope>NUCLEOTIDE SEQUENCE [LARGE SCALE GENOMIC DNA]</scope>
    <source>
        <tissue evidence="1">Young leaves</tissue>
    </source>
</reference>
<name>A0AAN8YD06_SOLBU</name>
<evidence type="ECO:0000313" key="2">
    <source>
        <dbReference type="Proteomes" id="UP001371456"/>
    </source>
</evidence>
<proteinExistence type="predicted"/>
<keyword evidence="2" id="KW-1185">Reference proteome</keyword>
<gene>
    <name evidence="1" type="ORF">RDI58_016517</name>
</gene>
<comment type="caution">
    <text evidence="1">The sequence shown here is derived from an EMBL/GenBank/DDBJ whole genome shotgun (WGS) entry which is preliminary data.</text>
</comment>
<evidence type="ECO:0000313" key="1">
    <source>
        <dbReference type="EMBL" id="KAK6787992.1"/>
    </source>
</evidence>
<accession>A0AAN8YD06</accession>